<feature type="coiled-coil region" evidence="9">
    <location>
        <begin position="73"/>
        <end position="100"/>
    </location>
</feature>
<dbReference type="Proteomes" id="UP000377595">
    <property type="component" value="Unassembled WGS sequence"/>
</dbReference>
<proteinExistence type="inferred from homology"/>
<dbReference type="Gene3D" id="6.10.250.660">
    <property type="match status" value="1"/>
</dbReference>
<name>A0A5M3XGC3_9ACTN</name>
<dbReference type="InterPro" id="IPR019933">
    <property type="entry name" value="DivIVA_domain"/>
</dbReference>
<keyword evidence="6 9" id="KW-0175">Coiled coil</keyword>
<comment type="caution">
    <text evidence="10">The sequence shown here is derived from an EMBL/GenBank/DDBJ whole genome shotgun (WGS) entry which is preliminary data.</text>
</comment>
<keyword evidence="5" id="KW-0132">Cell division</keyword>
<keyword evidence="7" id="KW-0131">Cell cycle</keyword>
<dbReference type="EMBL" id="BLAF01000017">
    <property type="protein sequence ID" value="GES20617.1"/>
    <property type="molecule type" value="Genomic_DNA"/>
</dbReference>
<comment type="subcellular location">
    <subcellularLocation>
        <location evidence="1">Cytoplasm</location>
    </subcellularLocation>
</comment>
<evidence type="ECO:0000256" key="1">
    <source>
        <dbReference type="ARBA" id="ARBA00004496"/>
    </source>
</evidence>
<evidence type="ECO:0000256" key="2">
    <source>
        <dbReference type="ARBA" id="ARBA00009008"/>
    </source>
</evidence>
<dbReference type="PANTHER" id="PTHR35794">
    <property type="entry name" value="CELL DIVISION PROTEIN DIVIVA"/>
    <property type="match status" value="1"/>
</dbReference>
<reference evidence="10 11" key="1">
    <citation type="submission" date="2019-10" db="EMBL/GenBank/DDBJ databases">
        <title>Whole genome shotgun sequence of Acrocarpospora pleiomorpha NBRC 16267.</title>
        <authorList>
            <person name="Ichikawa N."/>
            <person name="Kimura A."/>
            <person name="Kitahashi Y."/>
            <person name="Komaki H."/>
            <person name="Oguchi A."/>
        </authorList>
    </citation>
    <scope>NUCLEOTIDE SEQUENCE [LARGE SCALE GENOMIC DNA]</scope>
    <source>
        <strain evidence="10 11">NBRC 16267</strain>
    </source>
</reference>
<evidence type="ECO:0000313" key="11">
    <source>
        <dbReference type="Proteomes" id="UP000377595"/>
    </source>
</evidence>
<evidence type="ECO:0000256" key="4">
    <source>
        <dbReference type="ARBA" id="ARBA00022490"/>
    </source>
</evidence>
<evidence type="ECO:0000256" key="9">
    <source>
        <dbReference type="SAM" id="Coils"/>
    </source>
</evidence>
<comment type="similarity">
    <text evidence="2">Belongs to the DivIVA family.</text>
</comment>
<evidence type="ECO:0000313" key="10">
    <source>
        <dbReference type="EMBL" id="GES20617.1"/>
    </source>
</evidence>
<evidence type="ECO:0000256" key="5">
    <source>
        <dbReference type="ARBA" id="ARBA00022618"/>
    </source>
</evidence>
<organism evidence="10 11">
    <name type="scientific">Acrocarpospora pleiomorpha</name>
    <dbReference type="NCBI Taxonomy" id="90975"/>
    <lineage>
        <taxon>Bacteria</taxon>
        <taxon>Bacillati</taxon>
        <taxon>Actinomycetota</taxon>
        <taxon>Actinomycetes</taxon>
        <taxon>Streptosporangiales</taxon>
        <taxon>Streptosporangiaceae</taxon>
        <taxon>Acrocarpospora</taxon>
    </lineage>
</organism>
<dbReference type="Pfam" id="PF05103">
    <property type="entry name" value="DivIVA"/>
    <property type="match status" value="1"/>
</dbReference>
<gene>
    <name evidence="10" type="ORF">Aple_035130</name>
</gene>
<dbReference type="GO" id="GO:0051301">
    <property type="term" value="P:cell division"/>
    <property type="evidence" value="ECO:0007669"/>
    <property type="project" value="UniProtKB-KW"/>
</dbReference>
<protein>
    <recommendedName>
        <fullName evidence="3">Cell wall synthesis protein Wag31</fullName>
    </recommendedName>
    <alternativeName>
        <fullName evidence="8">Antigen 84</fullName>
    </alternativeName>
</protein>
<sequence>MNDPMTDTTLTADDVRAKVFTTGRLREGYDLAEVDVFLNEVAASLRRLHQENAHLKGLVADPKTATLLIVNAREQAETIIAEAQDRARALEEETRERLRRATDILAEAHTAGVRELDRWRTGLEDQLTQIKDAVATS</sequence>
<dbReference type="InterPro" id="IPR007793">
    <property type="entry name" value="DivIVA_fam"/>
</dbReference>
<keyword evidence="11" id="KW-1185">Reference proteome</keyword>
<evidence type="ECO:0000256" key="6">
    <source>
        <dbReference type="ARBA" id="ARBA00023054"/>
    </source>
</evidence>
<evidence type="ECO:0000256" key="3">
    <source>
        <dbReference type="ARBA" id="ARBA00018787"/>
    </source>
</evidence>
<accession>A0A5M3XGC3</accession>
<dbReference type="AlphaFoldDB" id="A0A5M3XGC3"/>
<dbReference type="PANTHER" id="PTHR35794:SF2">
    <property type="entry name" value="CELL DIVISION PROTEIN DIVIVA"/>
    <property type="match status" value="1"/>
</dbReference>
<evidence type="ECO:0000256" key="8">
    <source>
        <dbReference type="ARBA" id="ARBA00031737"/>
    </source>
</evidence>
<keyword evidence="4" id="KW-0963">Cytoplasm</keyword>
<dbReference type="GO" id="GO:0005737">
    <property type="term" value="C:cytoplasm"/>
    <property type="evidence" value="ECO:0007669"/>
    <property type="project" value="UniProtKB-SubCell"/>
</dbReference>
<evidence type="ECO:0000256" key="7">
    <source>
        <dbReference type="ARBA" id="ARBA00023306"/>
    </source>
</evidence>
<dbReference type="NCBIfam" id="TIGR03544">
    <property type="entry name" value="DivI1A_domain"/>
    <property type="match status" value="1"/>
</dbReference>